<dbReference type="SUPFAM" id="SSF81338">
    <property type="entry name" value="Aquaporin-like"/>
    <property type="match status" value="1"/>
</dbReference>
<evidence type="ECO:0000256" key="9">
    <source>
        <dbReference type="SAM" id="Phobius"/>
    </source>
</evidence>
<feature type="transmembrane region" description="Helical" evidence="9">
    <location>
        <begin position="167"/>
        <end position="185"/>
    </location>
</feature>
<feature type="non-terminal residue" evidence="10">
    <location>
        <position position="295"/>
    </location>
</feature>
<dbReference type="PANTHER" id="PTHR43829">
    <property type="entry name" value="AQUAPORIN OR AQUAGLYCEROPORIN RELATED"/>
    <property type="match status" value="1"/>
</dbReference>
<comment type="function">
    <text evidence="7">Aquaglyceroporin that may modulate the water content and osmolytes during anhydrobiosis.</text>
</comment>
<sequence length="295" mass="32476">ALRMAPCNPVDRLRAKLHISNPLYVNLLSEFYGTALLLLIGLGIVMQFILTNEKLNTWININVGWGFAITFCVYTASKTSGGHFNPAISLVMVTFGRLSGLHFVLYCIAQTLGAFVGAAIAYGLYRDQFIHFYAERGLAEWAVAGANGTAGCFCSFSKDYVSNATNFADQFIGTGLLALFVAVIIDKRNKIPDVAHPLLFGLVLIMIGCGFGMNLGYPINPARDFGPRLFAYFLYGGEVFTHGGLYFWIPVIAPLPGALFGAWSYHFFVGAHIADSHEEREINYIKEAEMMPLKK</sequence>
<comment type="subcellular location">
    <subcellularLocation>
        <location evidence="1">Membrane</location>
        <topology evidence="1">Multi-pass membrane protein</topology>
    </subcellularLocation>
</comment>
<dbReference type="NCBIfam" id="TIGR00861">
    <property type="entry name" value="MIP"/>
    <property type="match status" value="1"/>
</dbReference>
<dbReference type="CDD" id="cd00333">
    <property type="entry name" value="MIP"/>
    <property type="match status" value="1"/>
</dbReference>
<feature type="transmembrane region" description="Helical" evidence="9">
    <location>
        <begin position="31"/>
        <end position="50"/>
    </location>
</feature>
<dbReference type="GO" id="GO:0016323">
    <property type="term" value="C:basolateral plasma membrane"/>
    <property type="evidence" value="ECO:0007669"/>
    <property type="project" value="TreeGrafter"/>
</dbReference>
<proteinExistence type="inferred from homology"/>
<dbReference type="GO" id="GO:0015250">
    <property type="term" value="F:water channel activity"/>
    <property type="evidence" value="ECO:0007669"/>
    <property type="project" value="TreeGrafter"/>
</dbReference>
<evidence type="ECO:0000313" key="11">
    <source>
        <dbReference type="Proteomes" id="UP001328107"/>
    </source>
</evidence>
<feature type="transmembrane region" description="Helical" evidence="9">
    <location>
        <begin position="103"/>
        <end position="125"/>
    </location>
</feature>
<dbReference type="GO" id="GO:0015254">
    <property type="term" value="F:glycerol channel activity"/>
    <property type="evidence" value="ECO:0007669"/>
    <property type="project" value="TreeGrafter"/>
</dbReference>
<accession>A0AAN4ZDL4</accession>
<keyword evidence="5 9" id="KW-1133">Transmembrane helix</keyword>
<reference evidence="11" key="1">
    <citation type="submission" date="2022-10" db="EMBL/GenBank/DDBJ databases">
        <title>Genome assembly of Pristionchus species.</title>
        <authorList>
            <person name="Yoshida K."/>
            <person name="Sommer R.J."/>
        </authorList>
    </citation>
    <scope>NUCLEOTIDE SEQUENCE [LARGE SCALE GENOMIC DNA]</scope>
    <source>
        <strain evidence="11">RS5460</strain>
    </source>
</reference>
<keyword evidence="3 8" id="KW-0813">Transport</keyword>
<evidence type="ECO:0000256" key="5">
    <source>
        <dbReference type="ARBA" id="ARBA00022989"/>
    </source>
</evidence>
<evidence type="ECO:0000256" key="1">
    <source>
        <dbReference type="ARBA" id="ARBA00004141"/>
    </source>
</evidence>
<comment type="similarity">
    <text evidence="2 8">Belongs to the MIP/aquaporin (TC 1.A.8) family.</text>
</comment>
<dbReference type="AlphaFoldDB" id="A0AAN4ZDL4"/>
<evidence type="ECO:0000256" key="8">
    <source>
        <dbReference type="RuleBase" id="RU000477"/>
    </source>
</evidence>
<name>A0AAN4ZDL4_9BILA</name>
<keyword evidence="4 8" id="KW-0812">Transmembrane</keyword>
<dbReference type="PRINTS" id="PR00783">
    <property type="entry name" value="MINTRINSICP"/>
</dbReference>
<dbReference type="PANTHER" id="PTHR43829:SF5">
    <property type="entry name" value="AQUAPORIN-9"/>
    <property type="match status" value="1"/>
</dbReference>
<dbReference type="InterPro" id="IPR050363">
    <property type="entry name" value="MIP/Aquaporin"/>
</dbReference>
<dbReference type="Pfam" id="PF00230">
    <property type="entry name" value="MIP"/>
    <property type="match status" value="1"/>
</dbReference>
<evidence type="ECO:0000256" key="4">
    <source>
        <dbReference type="ARBA" id="ARBA00022692"/>
    </source>
</evidence>
<protein>
    <recommendedName>
        <fullName evidence="12">Aqp-7</fullName>
    </recommendedName>
</protein>
<evidence type="ECO:0000256" key="6">
    <source>
        <dbReference type="ARBA" id="ARBA00023136"/>
    </source>
</evidence>
<keyword evidence="6 9" id="KW-0472">Membrane</keyword>
<dbReference type="Gene3D" id="1.20.1080.10">
    <property type="entry name" value="Glycerol uptake facilitator protein"/>
    <property type="match status" value="1"/>
</dbReference>
<evidence type="ECO:0008006" key="12">
    <source>
        <dbReference type="Google" id="ProtNLM"/>
    </source>
</evidence>
<comment type="caution">
    <text evidence="10">The sequence shown here is derived from an EMBL/GenBank/DDBJ whole genome shotgun (WGS) entry which is preliminary data.</text>
</comment>
<dbReference type="InterPro" id="IPR023271">
    <property type="entry name" value="Aquaporin-like"/>
</dbReference>
<feature type="non-terminal residue" evidence="10">
    <location>
        <position position="1"/>
    </location>
</feature>
<keyword evidence="11" id="KW-1185">Reference proteome</keyword>
<dbReference type="EMBL" id="BTRK01000002">
    <property type="protein sequence ID" value="GMR37589.1"/>
    <property type="molecule type" value="Genomic_DNA"/>
</dbReference>
<feature type="transmembrane region" description="Helical" evidence="9">
    <location>
        <begin position="197"/>
        <end position="217"/>
    </location>
</feature>
<organism evidence="10 11">
    <name type="scientific">Pristionchus mayeri</name>
    <dbReference type="NCBI Taxonomy" id="1317129"/>
    <lineage>
        <taxon>Eukaryota</taxon>
        <taxon>Metazoa</taxon>
        <taxon>Ecdysozoa</taxon>
        <taxon>Nematoda</taxon>
        <taxon>Chromadorea</taxon>
        <taxon>Rhabditida</taxon>
        <taxon>Rhabditina</taxon>
        <taxon>Diplogasteromorpha</taxon>
        <taxon>Diplogasteroidea</taxon>
        <taxon>Neodiplogasteridae</taxon>
        <taxon>Pristionchus</taxon>
    </lineage>
</organism>
<evidence type="ECO:0000256" key="3">
    <source>
        <dbReference type="ARBA" id="ARBA00022448"/>
    </source>
</evidence>
<evidence type="ECO:0000256" key="2">
    <source>
        <dbReference type="ARBA" id="ARBA00006175"/>
    </source>
</evidence>
<feature type="transmembrane region" description="Helical" evidence="9">
    <location>
        <begin position="57"/>
        <end position="76"/>
    </location>
</feature>
<dbReference type="InterPro" id="IPR000425">
    <property type="entry name" value="MIP"/>
</dbReference>
<dbReference type="Proteomes" id="UP001328107">
    <property type="component" value="Unassembled WGS sequence"/>
</dbReference>
<gene>
    <name evidence="10" type="ORF">PMAYCL1PPCAC_07784</name>
</gene>
<evidence type="ECO:0000313" key="10">
    <source>
        <dbReference type="EMBL" id="GMR37589.1"/>
    </source>
</evidence>
<evidence type="ECO:0000256" key="7">
    <source>
        <dbReference type="ARBA" id="ARBA00045280"/>
    </source>
</evidence>